<evidence type="ECO:0000313" key="1">
    <source>
        <dbReference type="EMBL" id="OJJ69397.1"/>
    </source>
</evidence>
<proteinExistence type="predicted"/>
<gene>
    <name evidence="1" type="ORF">ASPBRDRAFT_45712</name>
</gene>
<keyword evidence="2" id="KW-1185">Reference proteome</keyword>
<dbReference type="GeneID" id="93577960"/>
<accession>A0A1L9UCI4</accession>
<protein>
    <submittedName>
        <fullName evidence="1">Uncharacterized protein</fullName>
    </submittedName>
</protein>
<dbReference type="AlphaFoldDB" id="A0A1L9UCI4"/>
<evidence type="ECO:0000313" key="2">
    <source>
        <dbReference type="Proteomes" id="UP000184499"/>
    </source>
</evidence>
<dbReference type="Proteomes" id="UP000184499">
    <property type="component" value="Unassembled WGS sequence"/>
</dbReference>
<sequence length="104" mass="11295">MPYILSRTLHPLALFHRVIVRYRATPPRQAMHAAVYGKPPGLDPICFGAPCTSCANDRCQDTQSGTHTHTHQPLLSVILRMIVDIPQRPTPVKSSSAEGSVGGP</sequence>
<dbReference type="RefSeq" id="XP_067476646.1">
    <property type="nucleotide sequence ID" value="XM_067625472.1"/>
</dbReference>
<organism evidence="1 2">
    <name type="scientific">Aspergillus brasiliensis (strain CBS 101740 / IMI 381727 / IBT 21946)</name>
    <dbReference type="NCBI Taxonomy" id="767769"/>
    <lineage>
        <taxon>Eukaryota</taxon>
        <taxon>Fungi</taxon>
        <taxon>Dikarya</taxon>
        <taxon>Ascomycota</taxon>
        <taxon>Pezizomycotina</taxon>
        <taxon>Eurotiomycetes</taxon>
        <taxon>Eurotiomycetidae</taxon>
        <taxon>Eurotiales</taxon>
        <taxon>Aspergillaceae</taxon>
        <taxon>Aspergillus</taxon>
        <taxon>Aspergillus subgen. Circumdati</taxon>
    </lineage>
</organism>
<reference evidence="2" key="1">
    <citation type="journal article" date="2017" name="Genome Biol.">
        <title>Comparative genomics reveals high biological diversity and specific adaptations in the industrially and medically important fungal genus Aspergillus.</title>
        <authorList>
            <person name="de Vries R.P."/>
            <person name="Riley R."/>
            <person name="Wiebenga A."/>
            <person name="Aguilar-Osorio G."/>
            <person name="Amillis S."/>
            <person name="Uchima C.A."/>
            <person name="Anderluh G."/>
            <person name="Asadollahi M."/>
            <person name="Askin M."/>
            <person name="Barry K."/>
            <person name="Battaglia E."/>
            <person name="Bayram O."/>
            <person name="Benocci T."/>
            <person name="Braus-Stromeyer S.A."/>
            <person name="Caldana C."/>
            <person name="Canovas D."/>
            <person name="Cerqueira G.C."/>
            <person name="Chen F."/>
            <person name="Chen W."/>
            <person name="Choi C."/>
            <person name="Clum A."/>
            <person name="Dos Santos R.A."/>
            <person name="Damasio A.R."/>
            <person name="Diallinas G."/>
            <person name="Emri T."/>
            <person name="Fekete E."/>
            <person name="Flipphi M."/>
            <person name="Freyberg S."/>
            <person name="Gallo A."/>
            <person name="Gournas C."/>
            <person name="Habgood R."/>
            <person name="Hainaut M."/>
            <person name="Harispe M.L."/>
            <person name="Henrissat B."/>
            <person name="Hilden K.S."/>
            <person name="Hope R."/>
            <person name="Hossain A."/>
            <person name="Karabika E."/>
            <person name="Karaffa L."/>
            <person name="Karanyi Z."/>
            <person name="Krasevec N."/>
            <person name="Kuo A."/>
            <person name="Kusch H."/>
            <person name="LaButti K."/>
            <person name="Lagendijk E.L."/>
            <person name="Lapidus A."/>
            <person name="Levasseur A."/>
            <person name="Lindquist E."/>
            <person name="Lipzen A."/>
            <person name="Logrieco A.F."/>
            <person name="MacCabe A."/>
            <person name="Maekelae M.R."/>
            <person name="Malavazi I."/>
            <person name="Melin P."/>
            <person name="Meyer V."/>
            <person name="Mielnichuk N."/>
            <person name="Miskei M."/>
            <person name="Molnar A.P."/>
            <person name="Mule G."/>
            <person name="Ngan C.Y."/>
            <person name="Orejas M."/>
            <person name="Orosz E."/>
            <person name="Ouedraogo J.P."/>
            <person name="Overkamp K.M."/>
            <person name="Park H.-S."/>
            <person name="Perrone G."/>
            <person name="Piumi F."/>
            <person name="Punt P.J."/>
            <person name="Ram A.F."/>
            <person name="Ramon A."/>
            <person name="Rauscher S."/>
            <person name="Record E."/>
            <person name="Riano-Pachon D.M."/>
            <person name="Robert V."/>
            <person name="Roehrig J."/>
            <person name="Ruller R."/>
            <person name="Salamov A."/>
            <person name="Salih N.S."/>
            <person name="Samson R.A."/>
            <person name="Sandor E."/>
            <person name="Sanguinetti M."/>
            <person name="Schuetze T."/>
            <person name="Sepcic K."/>
            <person name="Shelest E."/>
            <person name="Sherlock G."/>
            <person name="Sophianopoulou V."/>
            <person name="Squina F.M."/>
            <person name="Sun H."/>
            <person name="Susca A."/>
            <person name="Todd R.B."/>
            <person name="Tsang A."/>
            <person name="Unkles S.E."/>
            <person name="van de Wiele N."/>
            <person name="van Rossen-Uffink D."/>
            <person name="Oliveira J.V."/>
            <person name="Vesth T.C."/>
            <person name="Visser J."/>
            <person name="Yu J.-H."/>
            <person name="Zhou M."/>
            <person name="Andersen M.R."/>
            <person name="Archer D.B."/>
            <person name="Baker S.E."/>
            <person name="Benoit I."/>
            <person name="Brakhage A.A."/>
            <person name="Braus G.H."/>
            <person name="Fischer R."/>
            <person name="Frisvad J.C."/>
            <person name="Goldman G.H."/>
            <person name="Houbraken J."/>
            <person name="Oakley B."/>
            <person name="Pocsi I."/>
            <person name="Scazzocchio C."/>
            <person name="Seiboth B."/>
            <person name="vanKuyk P.A."/>
            <person name="Wortman J."/>
            <person name="Dyer P.S."/>
            <person name="Grigoriev I.V."/>
        </authorList>
    </citation>
    <scope>NUCLEOTIDE SEQUENCE [LARGE SCALE GENOMIC DNA]</scope>
    <source>
        <strain evidence="2">CBS 101740 / IMI 381727 / IBT 21946</strain>
    </source>
</reference>
<dbReference type="VEuPathDB" id="FungiDB:ASPBRDRAFT_45712"/>
<dbReference type="EMBL" id="KV878688">
    <property type="protein sequence ID" value="OJJ69397.1"/>
    <property type="molecule type" value="Genomic_DNA"/>
</dbReference>
<name>A0A1L9UCI4_ASPBC</name>